<dbReference type="Proteomes" id="UP000789405">
    <property type="component" value="Unassembled WGS sequence"/>
</dbReference>
<accession>A0A9N9H750</accession>
<evidence type="ECO:0000256" key="3">
    <source>
        <dbReference type="ARBA" id="ARBA00022989"/>
    </source>
</evidence>
<protein>
    <submittedName>
        <fullName evidence="8">27560_t:CDS:1</fullName>
    </submittedName>
</protein>
<keyword evidence="4 7" id="KW-0472">Membrane</keyword>
<evidence type="ECO:0000256" key="5">
    <source>
        <dbReference type="ARBA" id="ARBA00038039"/>
    </source>
</evidence>
<evidence type="ECO:0000256" key="4">
    <source>
        <dbReference type="ARBA" id="ARBA00023136"/>
    </source>
</evidence>
<dbReference type="InterPro" id="IPR051415">
    <property type="entry name" value="LAAT-1"/>
</dbReference>
<sequence>MFSECEPISEDGQHYVRWIHFLFGSCVYGNQGIFSFILGFASIACWLCAQFPQIITNYRNKSVDGLSLLFLMNWLLGDLANLVGCILTKQLPFQVYLAIYFCSVDFGLFFQYFYYSWFYPRQDDEYVPIGPDDPINQRIKERIS</sequence>
<keyword evidence="9" id="KW-1185">Reference proteome</keyword>
<reference evidence="8" key="1">
    <citation type="submission" date="2021-06" db="EMBL/GenBank/DDBJ databases">
        <authorList>
            <person name="Kallberg Y."/>
            <person name="Tangrot J."/>
            <person name="Rosling A."/>
        </authorList>
    </citation>
    <scope>NUCLEOTIDE SEQUENCE</scope>
    <source>
        <strain evidence="8">MA453B</strain>
    </source>
</reference>
<evidence type="ECO:0000256" key="7">
    <source>
        <dbReference type="SAM" id="Phobius"/>
    </source>
</evidence>
<dbReference type="GO" id="GO:0034486">
    <property type="term" value="P:vacuolar transmembrane transport"/>
    <property type="evidence" value="ECO:0007669"/>
    <property type="project" value="UniProtKB-ARBA"/>
</dbReference>
<dbReference type="Gene3D" id="1.20.1280.290">
    <property type="match status" value="1"/>
</dbReference>
<organism evidence="8 9">
    <name type="scientific">Dentiscutata erythropus</name>
    <dbReference type="NCBI Taxonomy" id="1348616"/>
    <lineage>
        <taxon>Eukaryota</taxon>
        <taxon>Fungi</taxon>
        <taxon>Fungi incertae sedis</taxon>
        <taxon>Mucoromycota</taxon>
        <taxon>Glomeromycotina</taxon>
        <taxon>Glomeromycetes</taxon>
        <taxon>Diversisporales</taxon>
        <taxon>Gigasporaceae</taxon>
        <taxon>Dentiscutata</taxon>
    </lineage>
</organism>
<dbReference type="OrthoDB" id="8048523at2759"/>
<evidence type="ECO:0000256" key="6">
    <source>
        <dbReference type="ARBA" id="ARBA00050768"/>
    </source>
</evidence>
<comment type="subcellular location">
    <subcellularLocation>
        <location evidence="1">Membrane</location>
        <topology evidence="1">Multi-pass membrane protein</topology>
    </subcellularLocation>
</comment>
<gene>
    <name evidence="8" type="ORF">DERYTH_LOCUS10754</name>
</gene>
<dbReference type="GO" id="GO:0015174">
    <property type="term" value="F:basic amino acid transmembrane transporter activity"/>
    <property type="evidence" value="ECO:0007669"/>
    <property type="project" value="UniProtKB-ARBA"/>
</dbReference>
<evidence type="ECO:0000256" key="2">
    <source>
        <dbReference type="ARBA" id="ARBA00022692"/>
    </source>
</evidence>
<dbReference type="InterPro" id="IPR006603">
    <property type="entry name" value="PQ-loop_rpt"/>
</dbReference>
<comment type="caution">
    <text evidence="8">The sequence shown here is derived from an EMBL/GenBank/DDBJ whole genome shotgun (WGS) entry which is preliminary data.</text>
</comment>
<evidence type="ECO:0000256" key="1">
    <source>
        <dbReference type="ARBA" id="ARBA00004141"/>
    </source>
</evidence>
<dbReference type="PANTHER" id="PTHR16201">
    <property type="entry name" value="SEVEN TRANSMEMBRANE PROTEIN 1-RELATED"/>
    <property type="match status" value="1"/>
</dbReference>
<keyword evidence="3 7" id="KW-1133">Transmembrane helix</keyword>
<dbReference type="FunFam" id="1.20.1280.290:FF:000009">
    <property type="entry name" value="PQ loop repeat family protein"/>
    <property type="match status" value="1"/>
</dbReference>
<dbReference type="GO" id="GO:0098852">
    <property type="term" value="C:lytic vacuole membrane"/>
    <property type="evidence" value="ECO:0007669"/>
    <property type="project" value="UniProtKB-ARBA"/>
</dbReference>
<name>A0A9N9H750_9GLOM</name>
<evidence type="ECO:0000313" key="8">
    <source>
        <dbReference type="EMBL" id="CAG8661783.1"/>
    </source>
</evidence>
<feature type="transmembrane region" description="Helical" evidence="7">
    <location>
        <begin position="32"/>
        <end position="51"/>
    </location>
</feature>
<dbReference type="Pfam" id="PF04193">
    <property type="entry name" value="PQ-loop"/>
    <property type="match status" value="1"/>
</dbReference>
<dbReference type="SMART" id="SM00679">
    <property type="entry name" value="CTNS"/>
    <property type="match status" value="1"/>
</dbReference>
<evidence type="ECO:0000313" key="9">
    <source>
        <dbReference type="Proteomes" id="UP000789405"/>
    </source>
</evidence>
<dbReference type="AlphaFoldDB" id="A0A9N9H750"/>
<proteinExistence type="inferred from homology"/>
<keyword evidence="2 7" id="KW-0812">Transmembrane</keyword>
<dbReference type="EMBL" id="CAJVPY010006389">
    <property type="protein sequence ID" value="CAG8661783.1"/>
    <property type="molecule type" value="Genomic_DNA"/>
</dbReference>
<feature type="transmembrane region" description="Helical" evidence="7">
    <location>
        <begin position="95"/>
        <end position="115"/>
    </location>
</feature>
<comment type="similarity">
    <text evidence="5">Belongs to the laat-1 family.</text>
</comment>
<comment type="catalytic activity">
    <reaction evidence="6">
        <text>L-histidine(out) + L-arginine(in) = L-histidine(in) + L-arginine(out)</text>
        <dbReference type="Rhea" id="RHEA:71063"/>
        <dbReference type="ChEBI" id="CHEBI:32682"/>
        <dbReference type="ChEBI" id="CHEBI:57595"/>
    </reaction>
</comment>
<feature type="transmembrane region" description="Helical" evidence="7">
    <location>
        <begin position="63"/>
        <end position="83"/>
    </location>
</feature>